<keyword evidence="3 4" id="KW-0833">Ubl conjugation pathway</keyword>
<comment type="similarity">
    <text evidence="2 4">Belongs to the SKP1 family.</text>
</comment>
<dbReference type="Pfam" id="PF03931">
    <property type="entry name" value="Skp1_POZ"/>
    <property type="match status" value="1"/>
</dbReference>
<accession>A0AAD4TCG7</accession>
<dbReference type="Gene3D" id="3.30.710.10">
    <property type="entry name" value="Potassium Channel Kv1.1, Chain A"/>
    <property type="match status" value="1"/>
</dbReference>
<dbReference type="PIRSF" id="PIRSF028729">
    <property type="entry name" value="E3_ubiquit_lig_SCF_Skp"/>
    <property type="match status" value="1"/>
</dbReference>
<evidence type="ECO:0000313" key="8">
    <source>
        <dbReference type="Proteomes" id="UP001202328"/>
    </source>
</evidence>
<dbReference type="GO" id="GO:0006511">
    <property type="term" value="P:ubiquitin-dependent protein catabolic process"/>
    <property type="evidence" value="ECO:0007669"/>
    <property type="project" value="InterPro"/>
</dbReference>
<dbReference type="Proteomes" id="UP001202328">
    <property type="component" value="Unassembled WGS sequence"/>
</dbReference>
<dbReference type="SUPFAM" id="SSF54695">
    <property type="entry name" value="POZ domain"/>
    <property type="match status" value="1"/>
</dbReference>
<comment type="function">
    <text evidence="4">Involved in ubiquitination and subsequent proteasomal degradation of target proteins. Together with CUL1, RBX1 and a F-box protein, it forms a SCF E3 ubiquitin ligase complex. The functional specificity of this complex depends on the type of F-box protein. In the SCF complex, it serves as an adapter that links the F-box protein to CUL1.</text>
</comment>
<evidence type="ECO:0000313" key="7">
    <source>
        <dbReference type="EMBL" id="KAI3949292.1"/>
    </source>
</evidence>
<dbReference type="Pfam" id="PF01466">
    <property type="entry name" value="Skp1"/>
    <property type="match status" value="1"/>
</dbReference>
<evidence type="ECO:0000259" key="6">
    <source>
        <dbReference type="Pfam" id="PF03931"/>
    </source>
</evidence>
<dbReference type="GO" id="GO:0016567">
    <property type="term" value="P:protein ubiquitination"/>
    <property type="evidence" value="ECO:0007669"/>
    <property type="project" value="UniProtKB-UniRule"/>
</dbReference>
<organism evidence="7 8">
    <name type="scientific">Papaver atlanticum</name>
    <dbReference type="NCBI Taxonomy" id="357466"/>
    <lineage>
        <taxon>Eukaryota</taxon>
        <taxon>Viridiplantae</taxon>
        <taxon>Streptophyta</taxon>
        <taxon>Embryophyta</taxon>
        <taxon>Tracheophyta</taxon>
        <taxon>Spermatophyta</taxon>
        <taxon>Magnoliopsida</taxon>
        <taxon>Ranunculales</taxon>
        <taxon>Papaveraceae</taxon>
        <taxon>Papaveroideae</taxon>
        <taxon>Papaver</taxon>
    </lineage>
</organism>
<evidence type="ECO:0000256" key="3">
    <source>
        <dbReference type="ARBA" id="ARBA00022786"/>
    </source>
</evidence>
<feature type="domain" description="SKP1 component POZ" evidence="6">
    <location>
        <begin position="1"/>
        <end position="53"/>
    </location>
</feature>
<feature type="domain" description="SKP1 component dimerisation" evidence="5">
    <location>
        <begin position="95"/>
        <end position="140"/>
    </location>
</feature>
<evidence type="ECO:0000256" key="2">
    <source>
        <dbReference type="ARBA" id="ARBA00009993"/>
    </source>
</evidence>
<dbReference type="EMBL" id="JAJJMB010003142">
    <property type="protein sequence ID" value="KAI3949292.1"/>
    <property type="molecule type" value="Genomic_DNA"/>
</dbReference>
<dbReference type="InterPro" id="IPR016073">
    <property type="entry name" value="Skp1_comp_POZ"/>
</dbReference>
<dbReference type="AlphaFoldDB" id="A0AAD4TCG7"/>
<dbReference type="PANTHER" id="PTHR11165">
    <property type="entry name" value="SKP1"/>
    <property type="match status" value="1"/>
</dbReference>
<sequence length="142" mass="16249">MVLLRSSDGDISEVEESIALLSQTITHMIEDGVVAGNVITLSNISTKILEKVIGDEKEKEELKKWDEKFAEELKKDQYTLFEMILAANYLAARCLLDVTCQACADMIKGMPPEQIRKFFNIKNDFSPEEEAEVRRENQWAFE</sequence>
<name>A0AAD4TCG7_9MAGN</name>
<protein>
    <recommendedName>
        <fullName evidence="4">SKP1-like protein</fullName>
    </recommendedName>
</protein>
<dbReference type="InterPro" id="IPR036296">
    <property type="entry name" value="SKP1-like_dim_sf"/>
</dbReference>
<comment type="caution">
    <text evidence="7">The sequence shown here is derived from an EMBL/GenBank/DDBJ whole genome shotgun (WGS) entry which is preliminary data.</text>
</comment>
<dbReference type="InterPro" id="IPR001232">
    <property type="entry name" value="SKP1-like"/>
</dbReference>
<dbReference type="SMART" id="SM00512">
    <property type="entry name" value="Skp1"/>
    <property type="match status" value="1"/>
</dbReference>
<gene>
    <name evidence="7" type="ORF">MKW98_023229</name>
</gene>
<reference evidence="7" key="1">
    <citation type="submission" date="2022-04" db="EMBL/GenBank/DDBJ databases">
        <title>A functionally conserved STORR gene fusion in Papaver species that diverged 16.8 million years ago.</title>
        <authorList>
            <person name="Catania T."/>
        </authorList>
    </citation>
    <scope>NUCLEOTIDE SEQUENCE</scope>
    <source>
        <strain evidence="7">S-188037</strain>
    </source>
</reference>
<keyword evidence="8" id="KW-1185">Reference proteome</keyword>
<dbReference type="InterPro" id="IPR011333">
    <property type="entry name" value="SKP1/BTB/POZ_sf"/>
</dbReference>
<dbReference type="InterPro" id="IPR016072">
    <property type="entry name" value="Skp1_comp_dimer"/>
</dbReference>
<dbReference type="SUPFAM" id="SSF81382">
    <property type="entry name" value="Skp1 dimerisation domain-like"/>
    <property type="match status" value="1"/>
</dbReference>
<evidence type="ECO:0000259" key="5">
    <source>
        <dbReference type="Pfam" id="PF01466"/>
    </source>
</evidence>
<proteinExistence type="inferred from homology"/>
<evidence type="ECO:0000256" key="4">
    <source>
        <dbReference type="PIRNR" id="PIRNR028729"/>
    </source>
</evidence>
<dbReference type="GO" id="GO:0009867">
    <property type="term" value="P:jasmonic acid mediated signaling pathway"/>
    <property type="evidence" value="ECO:0007669"/>
    <property type="project" value="UniProtKB-ARBA"/>
</dbReference>
<dbReference type="InterPro" id="IPR016897">
    <property type="entry name" value="SKP1"/>
</dbReference>
<comment type="pathway">
    <text evidence="1 4">Protein modification; protein ubiquitination.</text>
</comment>
<evidence type="ECO:0000256" key="1">
    <source>
        <dbReference type="ARBA" id="ARBA00004906"/>
    </source>
</evidence>
<comment type="subunit">
    <text evidence="4">Part of a SCF (SKP1-cullin-F-box) protein ligase complex.</text>
</comment>